<dbReference type="AlphaFoldDB" id="A0AAE0XGL6"/>
<organism evidence="3 4">
    <name type="scientific">Podospora appendiculata</name>
    <dbReference type="NCBI Taxonomy" id="314037"/>
    <lineage>
        <taxon>Eukaryota</taxon>
        <taxon>Fungi</taxon>
        <taxon>Dikarya</taxon>
        <taxon>Ascomycota</taxon>
        <taxon>Pezizomycotina</taxon>
        <taxon>Sordariomycetes</taxon>
        <taxon>Sordariomycetidae</taxon>
        <taxon>Sordariales</taxon>
        <taxon>Podosporaceae</taxon>
        <taxon>Podospora</taxon>
    </lineage>
</organism>
<feature type="compositionally biased region" description="Polar residues" evidence="1">
    <location>
        <begin position="73"/>
        <end position="87"/>
    </location>
</feature>
<dbReference type="EMBL" id="JAULSO010000001">
    <property type="protein sequence ID" value="KAK3693088.1"/>
    <property type="molecule type" value="Genomic_DNA"/>
</dbReference>
<comment type="caution">
    <text evidence="3">The sequence shown here is derived from an EMBL/GenBank/DDBJ whole genome shotgun (WGS) entry which is preliminary data.</text>
</comment>
<dbReference type="PANTHER" id="PTHR24148">
    <property type="entry name" value="ANKYRIN REPEAT DOMAIN-CONTAINING PROTEIN 39 HOMOLOG-RELATED"/>
    <property type="match status" value="1"/>
</dbReference>
<proteinExistence type="predicted"/>
<name>A0AAE0XGL6_9PEZI</name>
<reference evidence="3" key="2">
    <citation type="submission" date="2023-06" db="EMBL/GenBank/DDBJ databases">
        <authorList>
            <consortium name="Lawrence Berkeley National Laboratory"/>
            <person name="Haridas S."/>
            <person name="Hensen N."/>
            <person name="Bonometti L."/>
            <person name="Westerberg I."/>
            <person name="Brannstrom I.O."/>
            <person name="Guillou S."/>
            <person name="Cros-Aarteil S."/>
            <person name="Calhoun S."/>
            <person name="Kuo A."/>
            <person name="Mondo S."/>
            <person name="Pangilinan J."/>
            <person name="Riley R."/>
            <person name="Labutti K."/>
            <person name="Andreopoulos B."/>
            <person name="Lipzen A."/>
            <person name="Chen C."/>
            <person name="Yanf M."/>
            <person name="Daum C."/>
            <person name="Ng V."/>
            <person name="Clum A."/>
            <person name="Steindorff A."/>
            <person name="Ohm R."/>
            <person name="Martin F."/>
            <person name="Silar P."/>
            <person name="Natvig D."/>
            <person name="Lalanne C."/>
            <person name="Gautier V."/>
            <person name="Ament-Velasquez S.L."/>
            <person name="Kruys A."/>
            <person name="Hutchinson M.I."/>
            <person name="Powell A.J."/>
            <person name="Barry K."/>
            <person name="Miller A.N."/>
            <person name="Grigoriev I.V."/>
            <person name="Debuchy R."/>
            <person name="Gladieux P."/>
            <person name="Thoren M.H."/>
            <person name="Johannesson H."/>
        </authorList>
    </citation>
    <scope>NUCLEOTIDE SEQUENCE</scope>
    <source>
        <strain evidence="3">CBS 314.62</strain>
    </source>
</reference>
<sequence>MSSESCFSPDITIEGEVVRCNTCNSTPDLQSITSNHAAFPPVPPDEPYGQFNLRWPSTVPWVDSDLSTKKEQSLPTTEQPITSTASSVSPVYPTRLGSAEFRLVCLSEGGADRSPVIHVDLEVYDDDQCPEYETVSYTWGGEDDDSSLCRPLYVGPYWDVLLQTKNCWDMLRFLRPLRGFRLVWVDAVCINQADTQERNSQVAKMAHIYEKCRRVVAYLGSDIVAPNLGKYPPRRLLHEACDISRHGPLLKDDKVNLYRLLERKYFSRLWVVQELVLSPQISIQVGELEFLIDATTAKALERSRTDPDDVLLKTDGVRWAGTAAPWVEHVAQRGFRSTWFNDRDLLDIFKATTKSKSQDRRDAVFAVYGLIEKNSKSVVLAPDYSLSILHVFIGLFAHILVTLEHTHILFDASGMSAWGSFPSWMPDWRRDEKRWTEKTHGNLFKQVVSEGRLPLDGYTERLNKWCLAKHEEQVEDPKSFAPRLYEVSNAPDPGPILENFVEQLMELWEKPHDSKWSNFKDEMCGHDWGKSVTIDASTGALTSNLVHVCALAAPARKIDAPSLQKNDARSETFEVVADKDEHARILLHTTSGVPLDQVIIPGQDHLFFFPINLAMKSFHYLLMRKEGNSSDSSTFKLICLCTNVVFQVPVSKGDSWYKNKNGDKDSNIDPLFAISRSNTQTLFDVLKSVKTKLTHETEQDEEEGAFRLNVVFPGVESEDHAMPAIQGLLNDVRKSLPGFLDSYIECLGTKFQPSVQINEGKDYVELRIPPGAGGWTPVTGPNFDAEESMGLIYKEWRHEGDDDTSWSTDEDIVSMFSRIRDTSREAVFIRAPVRDLDDFLWDSYRCRQLARLTRGFKLTSEDELSMFRREPREEDRMVPYPDWPKRLLNLFEIDGRTKKVTIL</sequence>
<feature type="domain" description="Heterokaryon incompatibility" evidence="2">
    <location>
        <begin position="132"/>
        <end position="274"/>
    </location>
</feature>
<gene>
    <name evidence="3" type="ORF">B0T22DRAFT_448962</name>
</gene>
<dbReference type="Pfam" id="PF06985">
    <property type="entry name" value="HET"/>
    <property type="match status" value="1"/>
</dbReference>
<dbReference type="Proteomes" id="UP001270362">
    <property type="component" value="Unassembled WGS sequence"/>
</dbReference>
<dbReference type="InterPro" id="IPR010730">
    <property type="entry name" value="HET"/>
</dbReference>
<dbReference type="InterPro" id="IPR052895">
    <property type="entry name" value="HetReg/Transcr_Mod"/>
</dbReference>
<accession>A0AAE0XGL6</accession>
<keyword evidence="4" id="KW-1185">Reference proteome</keyword>
<protein>
    <submittedName>
        <fullName evidence="3">Heterokaryon incompatibility protein-domain-containing protein</fullName>
    </submittedName>
</protein>
<feature type="region of interest" description="Disordered" evidence="1">
    <location>
        <begin position="66"/>
        <end position="87"/>
    </location>
</feature>
<evidence type="ECO:0000313" key="4">
    <source>
        <dbReference type="Proteomes" id="UP001270362"/>
    </source>
</evidence>
<evidence type="ECO:0000259" key="2">
    <source>
        <dbReference type="Pfam" id="PF06985"/>
    </source>
</evidence>
<reference evidence="3" key="1">
    <citation type="journal article" date="2023" name="Mol. Phylogenet. Evol.">
        <title>Genome-scale phylogeny and comparative genomics of the fungal order Sordariales.</title>
        <authorList>
            <person name="Hensen N."/>
            <person name="Bonometti L."/>
            <person name="Westerberg I."/>
            <person name="Brannstrom I.O."/>
            <person name="Guillou S."/>
            <person name="Cros-Aarteil S."/>
            <person name="Calhoun S."/>
            <person name="Haridas S."/>
            <person name="Kuo A."/>
            <person name="Mondo S."/>
            <person name="Pangilinan J."/>
            <person name="Riley R."/>
            <person name="LaButti K."/>
            <person name="Andreopoulos B."/>
            <person name="Lipzen A."/>
            <person name="Chen C."/>
            <person name="Yan M."/>
            <person name="Daum C."/>
            <person name="Ng V."/>
            <person name="Clum A."/>
            <person name="Steindorff A."/>
            <person name="Ohm R.A."/>
            <person name="Martin F."/>
            <person name="Silar P."/>
            <person name="Natvig D.O."/>
            <person name="Lalanne C."/>
            <person name="Gautier V."/>
            <person name="Ament-Velasquez S.L."/>
            <person name="Kruys A."/>
            <person name="Hutchinson M.I."/>
            <person name="Powell A.J."/>
            <person name="Barry K."/>
            <person name="Miller A.N."/>
            <person name="Grigoriev I.V."/>
            <person name="Debuchy R."/>
            <person name="Gladieux P."/>
            <person name="Hiltunen Thoren M."/>
            <person name="Johannesson H."/>
        </authorList>
    </citation>
    <scope>NUCLEOTIDE SEQUENCE</scope>
    <source>
        <strain evidence="3">CBS 314.62</strain>
    </source>
</reference>
<dbReference type="PANTHER" id="PTHR24148:SF81">
    <property type="entry name" value="HETEROKARYON INCOMPATIBILITY DOMAIN-CONTAINING PROTEIN"/>
    <property type="match status" value="1"/>
</dbReference>
<evidence type="ECO:0000313" key="3">
    <source>
        <dbReference type="EMBL" id="KAK3693088.1"/>
    </source>
</evidence>
<evidence type="ECO:0000256" key="1">
    <source>
        <dbReference type="SAM" id="MobiDB-lite"/>
    </source>
</evidence>